<keyword evidence="6" id="KW-0560">Oxidoreductase</keyword>
<feature type="compositionally biased region" description="Basic and acidic residues" evidence="9">
    <location>
        <begin position="456"/>
        <end position="465"/>
    </location>
</feature>
<dbReference type="GO" id="GO:0050660">
    <property type="term" value="F:flavin adenine dinucleotide binding"/>
    <property type="evidence" value="ECO:0007669"/>
    <property type="project" value="InterPro"/>
</dbReference>
<feature type="compositionally biased region" description="Polar residues" evidence="9">
    <location>
        <begin position="432"/>
        <end position="450"/>
    </location>
</feature>
<dbReference type="InterPro" id="IPR052582">
    <property type="entry name" value="tRNA-DUS-like"/>
</dbReference>
<dbReference type="AlphaFoldDB" id="A0A433QDZ3"/>
<comment type="cofactor">
    <cofactor evidence="1">
        <name>FMN</name>
        <dbReference type="ChEBI" id="CHEBI:58210"/>
    </cofactor>
</comment>
<evidence type="ECO:0000256" key="8">
    <source>
        <dbReference type="ARBA" id="ARBA00049447"/>
    </source>
</evidence>
<dbReference type="Gene3D" id="3.20.20.70">
    <property type="entry name" value="Aldolase class I"/>
    <property type="match status" value="2"/>
</dbReference>
<dbReference type="InterPro" id="IPR018517">
    <property type="entry name" value="tRNA_hU_synthase_CS"/>
</dbReference>
<name>A0A433QDZ3_9FUNG</name>
<evidence type="ECO:0000256" key="7">
    <source>
        <dbReference type="ARBA" id="ARBA00048342"/>
    </source>
</evidence>
<dbReference type="GO" id="GO:0017150">
    <property type="term" value="F:tRNA dihydrouridine synthase activity"/>
    <property type="evidence" value="ECO:0007669"/>
    <property type="project" value="InterPro"/>
</dbReference>
<accession>A0A433QDZ3</accession>
<dbReference type="InterPro" id="IPR013785">
    <property type="entry name" value="Aldolase_TIM"/>
</dbReference>
<dbReference type="Pfam" id="PF01207">
    <property type="entry name" value="Dus"/>
    <property type="match status" value="2"/>
</dbReference>
<comment type="catalytic activity">
    <reaction evidence="7">
        <text>a 5,6-dihydrouridine in mRNA + NAD(+) = a uridine in mRNA + NADH + H(+)</text>
        <dbReference type="Rhea" id="RHEA:69851"/>
        <dbReference type="Rhea" id="RHEA-COMP:14658"/>
        <dbReference type="Rhea" id="RHEA-COMP:17789"/>
        <dbReference type="ChEBI" id="CHEBI:15378"/>
        <dbReference type="ChEBI" id="CHEBI:57540"/>
        <dbReference type="ChEBI" id="CHEBI:57945"/>
        <dbReference type="ChEBI" id="CHEBI:65315"/>
        <dbReference type="ChEBI" id="CHEBI:74443"/>
    </reaction>
    <physiologicalReaction direction="right-to-left" evidence="7">
        <dbReference type="Rhea" id="RHEA:69853"/>
    </physiologicalReaction>
</comment>
<evidence type="ECO:0000256" key="9">
    <source>
        <dbReference type="SAM" id="MobiDB-lite"/>
    </source>
</evidence>
<comment type="catalytic activity">
    <reaction evidence="8">
        <text>a 5,6-dihydrouridine in mRNA + NADP(+) = a uridine in mRNA + NADPH + H(+)</text>
        <dbReference type="Rhea" id="RHEA:69855"/>
        <dbReference type="Rhea" id="RHEA-COMP:14658"/>
        <dbReference type="Rhea" id="RHEA-COMP:17789"/>
        <dbReference type="ChEBI" id="CHEBI:15378"/>
        <dbReference type="ChEBI" id="CHEBI:57783"/>
        <dbReference type="ChEBI" id="CHEBI:58349"/>
        <dbReference type="ChEBI" id="CHEBI:65315"/>
        <dbReference type="ChEBI" id="CHEBI:74443"/>
    </reaction>
    <physiologicalReaction direction="right-to-left" evidence="8">
        <dbReference type="Rhea" id="RHEA:69857"/>
    </physiologicalReaction>
</comment>
<dbReference type="InterPro" id="IPR035587">
    <property type="entry name" value="DUS-like_FMN-bd"/>
</dbReference>
<comment type="caution">
    <text evidence="11">The sequence shown here is derived from an EMBL/GenBank/DDBJ whole genome shotgun (WGS) entry which is preliminary data.</text>
</comment>
<evidence type="ECO:0000313" key="11">
    <source>
        <dbReference type="EMBL" id="RUS27977.1"/>
    </source>
</evidence>
<dbReference type="PANTHER" id="PTHR45936:SF1">
    <property type="entry name" value="TRNA-DIHYDROURIDINE(20) SYNTHASE [NAD(P)+]-LIKE"/>
    <property type="match status" value="1"/>
</dbReference>
<sequence length="503" mass="55527">MPTTKFSLDYANKKILAPMVRVGTLPMRLLALEYGADLVYTPETVDKRIIGSTRHYNESTGTVDYWKNGQLNFRTHPSERSRVIFQIGTADPDLALKAALTVAQDVAGIDVNCGCPKKFSLQGGMGAALLSKPDTLKQVRRPDFFKSSFNRNVFSFCVAHGDGNTDPHKLGTKLREAGHIDEGKDFGAGEDDRVNRSAGACCPLQVLCLGCKSCDLLASLLPNICCYCCFPDPFFTPMFRLSIHLLCRTKDMRSSERAQWEILSDIVEAVRTIPIIANGDVWCFDDIDKVKKLTNVSSVMIARGAQTNPSVFRMEGFLRYEEVVSAYLKKVCKTISNKLCSYGRCRGVLPIGLFVSIVFAILQCVDTDNPYQNAKYTLLEMYTESKHTKAPEYKLMSQAKSLRELCSIFGLGSYLDEQQAVQCTRVKTAIPATTSTPPQNENVPASNTALSPAEVAGEKRKREDDGATTAKENVTLEDIAGQSKENGILSNVDEPAKRVKTED</sequence>
<keyword evidence="4" id="KW-0507">mRNA processing</keyword>
<feature type="domain" description="DUS-like FMN-binding" evidence="10">
    <location>
        <begin position="243"/>
        <end position="319"/>
    </location>
</feature>
<keyword evidence="2" id="KW-0285">Flavoprotein</keyword>
<evidence type="ECO:0000259" key="10">
    <source>
        <dbReference type="Pfam" id="PF01207"/>
    </source>
</evidence>
<dbReference type="CDD" id="cd02801">
    <property type="entry name" value="DUS_like_FMN"/>
    <property type="match status" value="1"/>
</dbReference>
<dbReference type="EMBL" id="RBNJ01007386">
    <property type="protein sequence ID" value="RUS27977.1"/>
    <property type="molecule type" value="Genomic_DNA"/>
</dbReference>
<dbReference type="PROSITE" id="PS01136">
    <property type="entry name" value="UPF0034"/>
    <property type="match status" value="1"/>
</dbReference>
<reference evidence="11 12" key="1">
    <citation type="journal article" date="2018" name="New Phytol.">
        <title>Phylogenomics of Endogonaceae and evolution of mycorrhizas within Mucoromycota.</title>
        <authorList>
            <person name="Chang Y."/>
            <person name="Desiro A."/>
            <person name="Na H."/>
            <person name="Sandor L."/>
            <person name="Lipzen A."/>
            <person name="Clum A."/>
            <person name="Barry K."/>
            <person name="Grigoriev I.V."/>
            <person name="Martin F.M."/>
            <person name="Stajich J.E."/>
            <person name="Smith M.E."/>
            <person name="Bonito G."/>
            <person name="Spatafora J.W."/>
        </authorList>
    </citation>
    <scope>NUCLEOTIDE SEQUENCE [LARGE SCALE GENOMIC DNA]</scope>
    <source>
        <strain evidence="11 12">AD002</strain>
    </source>
</reference>
<feature type="region of interest" description="Disordered" evidence="9">
    <location>
        <begin position="432"/>
        <end position="503"/>
    </location>
</feature>
<proteinExistence type="predicted"/>
<evidence type="ECO:0000256" key="5">
    <source>
        <dbReference type="ARBA" id="ARBA00022694"/>
    </source>
</evidence>
<keyword evidence="12" id="KW-1185">Reference proteome</keyword>
<organism evidence="11 12">
    <name type="scientific">Jimgerdemannia flammicorona</name>
    <dbReference type="NCBI Taxonomy" id="994334"/>
    <lineage>
        <taxon>Eukaryota</taxon>
        <taxon>Fungi</taxon>
        <taxon>Fungi incertae sedis</taxon>
        <taxon>Mucoromycota</taxon>
        <taxon>Mucoromycotina</taxon>
        <taxon>Endogonomycetes</taxon>
        <taxon>Endogonales</taxon>
        <taxon>Endogonaceae</taxon>
        <taxon>Jimgerdemannia</taxon>
    </lineage>
</organism>
<dbReference type="PANTHER" id="PTHR45936">
    <property type="entry name" value="TRNA-DIHYDROURIDINE(20) SYNTHASE [NAD(P)+]-LIKE"/>
    <property type="match status" value="1"/>
</dbReference>
<keyword evidence="5" id="KW-0819">tRNA processing</keyword>
<feature type="compositionally biased region" description="Basic and acidic residues" evidence="9">
    <location>
        <begin position="494"/>
        <end position="503"/>
    </location>
</feature>
<gene>
    <name evidence="11" type="ORF">BC938DRAFT_482499</name>
</gene>
<evidence type="ECO:0000313" key="12">
    <source>
        <dbReference type="Proteomes" id="UP000274822"/>
    </source>
</evidence>
<evidence type="ECO:0000256" key="1">
    <source>
        <dbReference type="ARBA" id="ARBA00001917"/>
    </source>
</evidence>
<protein>
    <recommendedName>
        <fullName evidence="10">DUS-like FMN-binding domain-containing protein</fullName>
    </recommendedName>
</protein>
<evidence type="ECO:0000256" key="4">
    <source>
        <dbReference type="ARBA" id="ARBA00022664"/>
    </source>
</evidence>
<dbReference type="GO" id="GO:0006397">
    <property type="term" value="P:mRNA processing"/>
    <property type="evidence" value="ECO:0007669"/>
    <property type="project" value="UniProtKB-KW"/>
</dbReference>
<evidence type="ECO:0000256" key="3">
    <source>
        <dbReference type="ARBA" id="ARBA00022643"/>
    </source>
</evidence>
<dbReference type="SUPFAM" id="SSF51395">
    <property type="entry name" value="FMN-linked oxidoreductases"/>
    <property type="match status" value="2"/>
</dbReference>
<evidence type="ECO:0000256" key="2">
    <source>
        <dbReference type="ARBA" id="ARBA00022630"/>
    </source>
</evidence>
<dbReference type="GO" id="GO:0005737">
    <property type="term" value="C:cytoplasm"/>
    <property type="evidence" value="ECO:0007669"/>
    <property type="project" value="TreeGrafter"/>
</dbReference>
<evidence type="ECO:0000256" key="6">
    <source>
        <dbReference type="ARBA" id="ARBA00023002"/>
    </source>
</evidence>
<dbReference type="Proteomes" id="UP000274822">
    <property type="component" value="Unassembled WGS sequence"/>
</dbReference>
<feature type="domain" description="DUS-like FMN-binding" evidence="10">
    <location>
        <begin position="15"/>
        <end position="139"/>
    </location>
</feature>
<keyword evidence="3" id="KW-0288">FMN</keyword>